<dbReference type="GeneID" id="37225125"/>
<protein>
    <submittedName>
        <fullName evidence="2">Uncharacterized protein</fullName>
    </submittedName>
</protein>
<evidence type="ECO:0000256" key="1">
    <source>
        <dbReference type="SAM" id="MobiDB-lite"/>
    </source>
</evidence>
<reference evidence="2 3" key="1">
    <citation type="submission" date="2018-02" db="EMBL/GenBank/DDBJ databases">
        <title>The genomes of Aspergillus section Nigri reveals drivers in fungal speciation.</title>
        <authorList>
            <consortium name="DOE Joint Genome Institute"/>
            <person name="Vesth T.C."/>
            <person name="Nybo J."/>
            <person name="Theobald S."/>
            <person name="Brandl J."/>
            <person name="Frisvad J.C."/>
            <person name="Nielsen K.F."/>
            <person name="Lyhne E.K."/>
            <person name="Kogle M.E."/>
            <person name="Kuo A."/>
            <person name="Riley R."/>
            <person name="Clum A."/>
            <person name="Nolan M."/>
            <person name="Lipzen A."/>
            <person name="Salamov A."/>
            <person name="Henrissat B."/>
            <person name="Wiebenga A."/>
            <person name="De vries R.P."/>
            <person name="Grigoriev I.V."/>
            <person name="Mortensen U.H."/>
            <person name="Andersen M.R."/>
            <person name="Baker S.E."/>
        </authorList>
    </citation>
    <scope>NUCLEOTIDE SEQUENCE [LARGE SCALE GENOMIC DNA]</scope>
    <source>
        <strain evidence="2 3">CBS 121593</strain>
    </source>
</reference>
<proteinExistence type="predicted"/>
<evidence type="ECO:0000313" key="3">
    <source>
        <dbReference type="Proteomes" id="UP000249402"/>
    </source>
</evidence>
<dbReference type="EMBL" id="KZ824466">
    <property type="protein sequence ID" value="RAK97137.1"/>
    <property type="molecule type" value="Genomic_DNA"/>
</dbReference>
<organism evidence="2 3">
    <name type="scientific">Aspergillus ibericus CBS 121593</name>
    <dbReference type="NCBI Taxonomy" id="1448316"/>
    <lineage>
        <taxon>Eukaryota</taxon>
        <taxon>Fungi</taxon>
        <taxon>Dikarya</taxon>
        <taxon>Ascomycota</taxon>
        <taxon>Pezizomycotina</taxon>
        <taxon>Eurotiomycetes</taxon>
        <taxon>Eurotiomycetidae</taxon>
        <taxon>Eurotiales</taxon>
        <taxon>Aspergillaceae</taxon>
        <taxon>Aspergillus</taxon>
        <taxon>Aspergillus subgen. Circumdati</taxon>
    </lineage>
</organism>
<accession>A0A395GQY5</accession>
<keyword evidence="3" id="KW-1185">Reference proteome</keyword>
<feature type="region of interest" description="Disordered" evidence="1">
    <location>
        <begin position="1"/>
        <end position="30"/>
    </location>
</feature>
<sequence>MGSYPHLNPGRPASQSARPHHPTPQLSSPAPAPFQVPLFLLCRHTPPGRNLPCMARTMKNGRTVSVPFYDARPGSQQDPTCLSSIRATDGNSIWPIRCFRHRFCSHCGDSVSREEGAAAGHSRQAKKGEPTPAKDPTHEGAGRLLLIWVFPVHPVSCSCTSASFIIVIDLAERRNLTFHGLISPTSRTYPRQ</sequence>
<dbReference type="VEuPathDB" id="FungiDB:BO80DRAFT_428476"/>
<gene>
    <name evidence="2" type="ORF">BO80DRAFT_428476</name>
</gene>
<evidence type="ECO:0000313" key="2">
    <source>
        <dbReference type="EMBL" id="RAK97137.1"/>
    </source>
</evidence>
<dbReference type="RefSeq" id="XP_025571465.1">
    <property type="nucleotide sequence ID" value="XM_025720260.1"/>
</dbReference>
<feature type="region of interest" description="Disordered" evidence="1">
    <location>
        <begin position="115"/>
        <end position="137"/>
    </location>
</feature>
<dbReference type="AlphaFoldDB" id="A0A395GQY5"/>
<name>A0A395GQY5_9EURO</name>
<dbReference type="Proteomes" id="UP000249402">
    <property type="component" value="Unassembled WGS sequence"/>
</dbReference>